<comment type="caution">
    <text evidence="2">The sequence shown here is derived from an EMBL/GenBank/DDBJ whole genome shotgun (WGS) entry which is preliminary data.</text>
</comment>
<evidence type="ECO:0000313" key="2">
    <source>
        <dbReference type="EMBL" id="MER6980427.1"/>
    </source>
</evidence>
<sequence>MTTLHSIAGPLAAVGVLGTVHMALYKAALRRLDRDLIPASAMPRVRWWSAHVSGALTVTTALAVVGLLGLLAT</sequence>
<keyword evidence="3" id="KW-1185">Reference proteome</keyword>
<evidence type="ECO:0000313" key="3">
    <source>
        <dbReference type="Proteomes" id="UP001458415"/>
    </source>
</evidence>
<feature type="transmembrane region" description="Helical" evidence="1">
    <location>
        <begin position="6"/>
        <end position="27"/>
    </location>
</feature>
<protein>
    <recommendedName>
        <fullName evidence="4">Integral membrane protein</fullName>
    </recommendedName>
</protein>
<accession>A0ABV1W8B7</accession>
<organism evidence="2 3">
    <name type="scientific">Streptomyces carpinensis</name>
    <dbReference type="NCBI Taxonomy" id="66369"/>
    <lineage>
        <taxon>Bacteria</taxon>
        <taxon>Bacillati</taxon>
        <taxon>Actinomycetota</taxon>
        <taxon>Actinomycetes</taxon>
        <taxon>Kitasatosporales</taxon>
        <taxon>Streptomycetaceae</taxon>
        <taxon>Streptomyces</taxon>
    </lineage>
</organism>
<gene>
    <name evidence="2" type="ORF">ABT317_26520</name>
</gene>
<dbReference type="EMBL" id="JBEPCU010000549">
    <property type="protein sequence ID" value="MER6980427.1"/>
    <property type="molecule type" value="Genomic_DNA"/>
</dbReference>
<keyword evidence="1" id="KW-0812">Transmembrane</keyword>
<dbReference type="Proteomes" id="UP001458415">
    <property type="component" value="Unassembled WGS sequence"/>
</dbReference>
<dbReference type="RefSeq" id="WP_086725201.1">
    <property type="nucleotide sequence ID" value="NZ_MUBM01000085.1"/>
</dbReference>
<feature type="transmembrane region" description="Helical" evidence="1">
    <location>
        <begin position="48"/>
        <end position="72"/>
    </location>
</feature>
<proteinExistence type="predicted"/>
<reference evidence="2 3" key="1">
    <citation type="submission" date="2024-06" db="EMBL/GenBank/DDBJ databases">
        <title>The Natural Products Discovery Center: Release of the First 8490 Sequenced Strains for Exploring Actinobacteria Biosynthetic Diversity.</title>
        <authorList>
            <person name="Kalkreuter E."/>
            <person name="Kautsar S.A."/>
            <person name="Yang D."/>
            <person name="Bader C.D."/>
            <person name="Teijaro C.N."/>
            <person name="Fluegel L."/>
            <person name="Davis C.M."/>
            <person name="Simpson J.R."/>
            <person name="Lauterbach L."/>
            <person name="Steele A.D."/>
            <person name="Gui C."/>
            <person name="Meng S."/>
            <person name="Li G."/>
            <person name="Viehrig K."/>
            <person name="Ye F."/>
            <person name="Su P."/>
            <person name="Kiefer A.F."/>
            <person name="Nichols A."/>
            <person name="Cepeda A.J."/>
            <person name="Yan W."/>
            <person name="Fan B."/>
            <person name="Jiang Y."/>
            <person name="Adhikari A."/>
            <person name="Zheng C.-J."/>
            <person name="Schuster L."/>
            <person name="Cowan T.M."/>
            <person name="Smanski M.J."/>
            <person name="Chevrette M.G."/>
            <person name="De Carvalho L.P.S."/>
            <person name="Shen B."/>
        </authorList>
    </citation>
    <scope>NUCLEOTIDE SEQUENCE [LARGE SCALE GENOMIC DNA]</scope>
    <source>
        <strain evidence="2 3">NPDC000634</strain>
    </source>
</reference>
<name>A0ABV1W8B7_9ACTN</name>
<evidence type="ECO:0000256" key="1">
    <source>
        <dbReference type="SAM" id="Phobius"/>
    </source>
</evidence>
<keyword evidence="1" id="KW-1133">Transmembrane helix</keyword>
<keyword evidence="1" id="KW-0472">Membrane</keyword>
<evidence type="ECO:0008006" key="4">
    <source>
        <dbReference type="Google" id="ProtNLM"/>
    </source>
</evidence>